<protein>
    <recommendedName>
        <fullName evidence="4">Dolichol-phosphate mannosyltransferase subunit 1</fullName>
        <ecNumber evidence="4">2.4.1.83</ecNumber>
    </recommendedName>
</protein>
<dbReference type="Gene3D" id="3.90.550.10">
    <property type="entry name" value="Spore Coat Polysaccharide Biosynthesis Protein SpsA, Chain A"/>
    <property type="match status" value="1"/>
</dbReference>
<comment type="subunit">
    <text evidence="4">Component of the dolichol-phosphate mannose (DPM) synthase complex.</text>
</comment>
<comment type="subcellular location">
    <subcellularLocation>
        <location evidence="4">Endoplasmic reticulum</location>
    </subcellularLocation>
</comment>
<evidence type="ECO:0000256" key="4">
    <source>
        <dbReference type="RuleBase" id="RU365083"/>
    </source>
</evidence>
<dbReference type="CDD" id="cd06442">
    <property type="entry name" value="DPM1_like"/>
    <property type="match status" value="1"/>
</dbReference>
<dbReference type="PANTHER" id="PTHR43398:SF1">
    <property type="entry name" value="DOLICHOL-PHOSPHATE MANNOSYLTRANSFERASE SUBUNIT 1"/>
    <property type="match status" value="1"/>
</dbReference>
<dbReference type="Pfam" id="PF00535">
    <property type="entry name" value="Glycos_transf_2"/>
    <property type="match status" value="1"/>
</dbReference>
<dbReference type="EC" id="2.4.1.83" evidence="4"/>
<dbReference type="SUPFAM" id="SSF53448">
    <property type="entry name" value="Nucleotide-diphospho-sugar transferases"/>
    <property type="match status" value="1"/>
</dbReference>
<comment type="pathway">
    <text evidence="4">Protein modification; protein glycosylation.</text>
</comment>
<reference evidence="6" key="1">
    <citation type="submission" date="2021-01" db="EMBL/GenBank/DDBJ databases">
        <authorList>
            <person name="Corre E."/>
            <person name="Pelletier E."/>
            <person name="Niang G."/>
            <person name="Scheremetjew M."/>
            <person name="Finn R."/>
            <person name="Kale V."/>
            <person name="Holt S."/>
            <person name="Cochrane G."/>
            <person name="Meng A."/>
            <person name="Brown T."/>
            <person name="Cohen L."/>
        </authorList>
    </citation>
    <scope>NUCLEOTIDE SEQUENCE</scope>
    <source>
        <strain evidence="6">SAG 63-3</strain>
    </source>
</reference>
<evidence type="ECO:0000259" key="5">
    <source>
        <dbReference type="Pfam" id="PF00535"/>
    </source>
</evidence>
<sequence length="382" mass="42285">MLSTVNPSLETSVIASHTSSQHNPELISIISPTYNEVENVPILFQLILRAFTSDANPILLTLDASSTEDEKSNISTSKLEKEVFDEFERNRKHSCLIKDINISCELSSIPRPHLTSLSLRRYTFELIIVDDNSPDGTQNAVEELQRVYGTDLVVLVRRAAKMGLGSAYLHGAQVAKGDWIVLMDADLSHHPRYILDFLAAQHGLVKNAGFGGKITENACDKDENGEGKAEQTARDSTRSKCNYHPVYSSISYKTSPSLYDIVSGTRYVHGGGVSGWDWRRKLTSRGANLLARFILGTRASDLTGSFRLYRRTVLLDLLTQTKSKGYAFQMEVMARAEARGFKVTEVPIVFVDRLFGQSKLGAKEFVMFLSGLLGLIWGGGGK</sequence>
<evidence type="ECO:0000256" key="3">
    <source>
        <dbReference type="ARBA" id="ARBA00022679"/>
    </source>
</evidence>
<keyword evidence="3 4" id="KW-0808">Transferase</keyword>
<proteinExistence type="inferred from homology"/>
<dbReference type="GO" id="GO:0006506">
    <property type="term" value="P:GPI anchor biosynthetic process"/>
    <property type="evidence" value="ECO:0007669"/>
    <property type="project" value="TreeGrafter"/>
</dbReference>
<evidence type="ECO:0000256" key="1">
    <source>
        <dbReference type="ARBA" id="ARBA00006739"/>
    </source>
</evidence>
<dbReference type="GO" id="GO:0006488">
    <property type="term" value="P:dolichol-linked oligosaccharide biosynthetic process"/>
    <property type="evidence" value="ECO:0007669"/>
    <property type="project" value="TreeGrafter"/>
</dbReference>
<keyword evidence="2 4" id="KW-0328">Glycosyltransferase</keyword>
<dbReference type="InterPro" id="IPR001173">
    <property type="entry name" value="Glyco_trans_2-like"/>
</dbReference>
<dbReference type="InterPro" id="IPR029044">
    <property type="entry name" value="Nucleotide-diphossugar_trans"/>
</dbReference>
<comment type="function">
    <text evidence="4">Transfers mannose from GDP-mannose to dolichol monophosphate to form dolichol phosphate mannose (Dol-P-Man) which is the mannosyl donor in pathways leading to N-glycosylation, glycosyl phosphatidylinositol membrane anchoring, and O-mannosylation of proteins.</text>
</comment>
<dbReference type="EMBL" id="HBFM01010336">
    <property type="protein sequence ID" value="CAD8770165.1"/>
    <property type="molecule type" value="Transcribed_RNA"/>
</dbReference>
<dbReference type="UniPathway" id="UPA00378"/>
<comment type="similarity">
    <text evidence="1 4">Belongs to the glycosyltransferase 2 family.</text>
</comment>
<dbReference type="GO" id="GO:0005789">
    <property type="term" value="C:endoplasmic reticulum membrane"/>
    <property type="evidence" value="ECO:0007669"/>
    <property type="project" value="TreeGrafter"/>
</dbReference>
<comment type="catalytic activity">
    <reaction evidence="4">
        <text>a di-trans,poly-cis-dolichyl phosphate + GDP-alpha-D-mannose = a di-trans,poly-cis-dolichyl beta-D-mannosyl phosphate + GDP</text>
        <dbReference type="Rhea" id="RHEA:21184"/>
        <dbReference type="Rhea" id="RHEA-COMP:19498"/>
        <dbReference type="Rhea" id="RHEA-COMP:19501"/>
        <dbReference type="ChEBI" id="CHEBI:57527"/>
        <dbReference type="ChEBI" id="CHEBI:57683"/>
        <dbReference type="ChEBI" id="CHEBI:58189"/>
        <dbReference type="ChEBI" id="CHEBI:58211"/>
    </reaction>
</comment>
<name>A0A7S0YDE9_9CHLO</name>
<accession>A0A7S0YDE9</accession>
<dbReference type="GO" id="GO:0035269">
    <property type="term" value="P:protein O-linked glycosylation via mannose"/>
    <property type="evidence" value="ECO:0007669"/>
    <property type="project" value="TreeGrafter"/>
</dbReference>
<evidence type="ECO:0000313" key="6">
    <source>
        <dbReference type="EMBL" id="CAD8770165.1"/>
    </source>
</evidence>
<evidence type="ECO:0000256" key="2">
    <source>
        <dbReference type="ARBA" id="ARBA00022676"/>
    </source>
</evidence>
<organism evidence="6">
    <name type="scientific">Polytomella parva</name>
    <dbReference type="NCBI Taxonomy" id="51329"/>
    <lineage>
        <taxon>Eukaryota</taxon>
        <taxon>Viridiplantae</taxon>
        <taxon>Chlorophyta</taxon>
        <taxon>core chlorophytes</taxon>
        <taxon>Chlorophyceae</taxon>
        <taxon>CS clade</taxon>
        <taxon>Chlamydomonadales</taxon>
        <taxon>Chlamydomonadaceae</taxon>
        <taxon>Polytomella</taxon>
    </lineage>
</organism>
<gene>
    <name evidence="6" type="ORF">PPAR00522_LOCUS6564</name>
</gene>
<feature type="domain" description="Glycosyltransferase 2-like" evidence="5">
    <location>
        <begin position="120"/>
        <end position="199"/>
    </location>
</feature>
<dbReference type="PANTHER" id="PTHR43398">
    <property type="entry name" value="DOLICHOL-PHOSPHATE MANNOSYLTRANSFERASE SUBUNIT 1"/>
    <property type="match status" value="1"/>
</dbReference>
<dbReference type="AlphaFoldDB" id="A0A7S0YDE9"/>
<dbReference type="GO" id="GO:0004582">
    <property type="term" value="F:dolichyl-phosphate beta-D-mannosyltransferase activity"/>
    <property type="evidence" value="ECO:0007669"/>
    <property type="project" value="UniProtKB-UniRule"/>
</dbReference>
<dbReference type="InterPro" id="IPR039528">
    <property type="entry name" value="DPM1-like"/>
</dbReference>
<keyword evidence="4" id="KW-0256">Endoplasmic reticulum</keyword>